<dbReference type="PROSITE" id="PS50893">
    <property type="entry name" value="ABC_TRANSPORTER_2"/>
    <property type="match status" value="1"/>
</dbReference>
<keyword evidence="4 6" id="KW-0472">Membrane</keyword>
<feature type="transmembrane region" description="Helical" evidence="6">
    <location>
        <begin position="29"/>
        <end position="49"/>
    </location>
</feature>
<organism evidence="9 10">
    <name type="scientific">Cellulomonas composti</name>
    <dbReference type="NCBI Taxonomy" id="266130"/>
    <lineage>
        <taxon>Bacteria</taxon>
        <taxon>Bacillati</taxon>
        <taxon>Actinomycetota</taxon>
        <taxon>Actinomycetes</taxon>
        <taxon>Micrococcales</taxon>
        <taxon>Cellulomonadaceae</taxon>
        <taxon>Cellulomonas</taxon>
    </lineage>
</organism>
<feature type="domain" description="ABC transmembrane type-1" evidence="8">
    <location>
        <begin position="33"/>
        <end position="314"/>
    </location>
</feature>
<dbReference type="InterPro" id="IPR036640">
    <property type="entry name" value="ABC1_TM_sf"/>
</dbReference>
<accession>A0A511J958</accession>
<evidence type="ECO:0000313" key="9">
    <source>
        <dbReference type="EMBL" id="GEL94522.1"/>
    </source>
</evidence>
<dbReference type="OrthoDB" id="4966664at2"/>
<evidence type="ECO:0000259" key="7">
    <source>
        <dbReference type="PROSITE" id="PS50893"/>
    </source>
</evidence>
<dbReference type="Gene3D" id="1.20.1560.10">
    <property type="entry name" value="ABC transporter type 1, transmembrane domain"/>
    <property type="match status" value="1"/>
</dbReference>
<reference evidence="9 10" key="1">
    <citation type="submission" date="2019-07" db="EMBL/GenBank/DDBJ databases">
        <title>Whole genome shotgun sequence of Cellulomonas composti NBRC 100758.</title>
        <authorList>
            <person name="Hosoyama A."/>
            <person name="Uohara A."/>
            <person name="Ohji S."/>
            <person name="Ichikawa N."/>
        </authorList>
    </citation>
    <scope>NUCLEOTIDE SEQUENCE [LARGE SCALE GENOMIC DNA]</scope>
    <source>
        <strain evidence="9 10">NBRC 100758</strain>
    </source>
</reference>
<comment type="caution">
    <text evidence="9">The sequence shown here is derived from an EMBL/GenBank/DDBJ whole genome shotgun (WGS) entry which is preliminary data.</text>
</comment>
<dbReference type="PROSITE" id="PS00211">
    <property type="entry name" value="ABC_TRANSPORTER_1"/>
    <property type="match status" value="1"/>
</dbReference>
<dbReference type="InterPro" id="IPR003439">
    <property type="entry name" value="ABC_transporter-like_ATP-bd"/>
</dbReference>
<feature type="region of interest" description="Disordered" evidence="5">
    <location>
        <begin position="574"/>
        <end position="599"/>
    </location>
</feature>
<feature type="domain" description="ABC transporter" evidence="7">
    <location>
        <begin position="326"/>
        <end position="569"/>
    </location>
</feature>
<dbReference type="SUPFAM" id="SSF52540">
    <property type="entry name" value="P-loop containing nucleoside triphosphate hydrolases"/>
    <property type="match status" value="1"/>
</dbReference>
<sequence length="618" mass="64638">MRSLPLDDPGTPPLTGPIAYLWWVARRQWGIIAASIALGTLMFACQATLPYVTGYAIDSGLAHGFGSDLWRAAGAMLALGLVSAAASAIGHRYDVENWLRASLTSSQLVGRTVSHSGHTITAELPTGEVVSAVANDALRVGELFHVVGRFVGSIAAYGIAAVVMLRMSLSLGLIVLLGLPTVTVCLGLLVKPLQRRQVAQREASGRLTTLGSDTVSGLRILRGIGGEAVFTARYRRQSQVVRAKGVDVAATQSWLDALQVLLPGAFVVLLIWYGAHLALAGDITAGQLVQTYGFAAFLSWPVQQMTMMLQSATRAHVGAGKVVNVLRVVPATGATPPTAPTPPAHVPLVDETSGVVVTPGVVTALVSADPNSAAEVATRMGRFDDDAEAATPVRLGGALLSTLDKADVRERIVLAEATPHLFSGTLGTELDVHGAGDVERLLAAIALADAHDVLESVPDGLDGELPEKGRSLSGGQRQRVALARALLLDPEVLLLVEPTSAVDAHTEARIAARLADARRGRATLVVTASPLVLDHVDEVQLLVDGRVVATGTHAGLLAGDGPSSDTYRRVVGRNLDDEGDEDAGIDEPVGEQDDDPLSDEAFDRLLDLDDAEPSGGRP</sequence>
<evidence type="ECO:0000313" key="10">
    <source>
        <dbReference type="Proteomes" id="UP000321720"/>
    </source>
</evidence>
<comment type="subcellular location">
    <subcellularLocation>
        <location evidence="1">Cell membrane</location>
        <topology evidence="1">Multi-pass membrane protein</topology>
    </subcellularLocation>
</comment>
<evidence type="ECO:0000256" key="1">
    <source>
        <dbReference type="ARBA" id="ARBA00004651"/>
    </source>
</evidence>
<dbReference type="InterPro" id="IPR011527">
    <property type="entry name" value="ABC1_TM_dom"/>
</dbReference>
<dbReference type="PROSITE" id="PS50929">
    <property type="entry name" value="ABC_TM1F"/>
    <property type="match status" value="1"/>
</dbReference>
<feature type="transmembrane region" description="Helical" evidence="6">
    <location>
        <begin position="69"/>
        <end position="90"/>
    </location>
</feature>
<dbReference type="Gene3D" id="3.40.50.300">
    <property type="entry name" value="P-loop containing nucleotide triphosphate hydrolases"/>
    <property type="match status" value="1"/>
</dbReference>
<feature type="transmembrane region" description="Helical" evidence="6">
    <location>
        <begin position="260"/>
        <end position="279"/>
    </location>
</feature>
<evidence type="ECO:0000256" key="4">
    <source>
        <dbReference type="ARBA" id="ARBA00023136"/>
    </source>
</evidence>
<dbReference type="Proteomes" id="UP000321720">
    <property type="component" value="Unassembled WGS sequence"/>
</dbReference>
<dbReference type="Pfam" id="PF00005">
    <property type="entry name" value="ABC_tran"/>
    <property type="match status" value="1"/>
</dbReference>
<protein>
    <submittedName>
        <fullName evidence="9">Multidrug ABC transporter permease</fullName>
    </submittedName>
</protein>
<dbReference type="GO" id="GO:0005524">
    <property type="term" value="F:ATP binding"/>
    <property type="evidence" value="ECO:0007669"/>
    <property type="project" value="InterPro"/>
</dbReference>
<dbReference type="PANTHER" id="PTHR43394:SF1">
    <property type="entry name" value="ATP-BINDING CASSETTE SUB-FAMILY B MEMBER 10, MITOCHONDRIAL"/>
    <property type="match status" value="1"/>
</dbReference>
<gene>
    <name evidence="9" type="ORF">CCO02nite_11800</name>
</gene>
<dbReference type="SUPFAM" id="SSF90123">
    <property type="entry name" value="ABC transporter transmembrane region"/>
    <property type="match status" value="1"/>
</dbReference>
<name>A0A511J958_9CELL</name>
<dbReference type="InterPro" id="IPR017871">
    <property type="entry name" value="ABC_transporter-like_CS"/>
</dbReference>
<feature type="compositionally biased region" description="Acidic residues" evidence="5">
    <location>
        <begin position="577"/>
        <end position="599"/>
    </location>
</feature>
<dbReference type="AlphaFoldDB" id="A0A511J958"/>
<dbReference type="RefSeq" id="WP_146842216.1">
    <property type="nucleotide sequence ID" value="NZ_BJWG01000004.1"/>
</dbReference>
<dbReference type="EMBL" id="BJWG01000004">
    <property type="protein sequence ID" value="GEL94522.1"/>
    <property type="molecule type" value="Genomic_DNA"/>
</dbReference>
<dbReference type="GO" id="GO:0016887">
    <property type="term" value="F:ATP hydrolysis activity"/>
    <property type="evidence" value="ECO:0007669"/>
    <property type="project" value="InterPro"/>
</dbReference>
<dbReference type="GO" id="GO:0005886">
    <property type="term" value="C:plasma membrane"/>
    <property type="evidence" value="ECO:0007669"/>
    <property type="project" value="UniProtKB-SubCell"/>
</dbReference>
<feature type="transmembrane region" description="Helical" evidence="6">
    <location>
        <begin position="171"/>
        <end position="190"/>
    </location>
</feature>
<keyword evidence="3 6" id="KW-1133">Transmembrane helix</keyword>
<keyword evidence="10" id="KW-1185">Reference proteome</keyword>
<dbReference type="InterPro" id="IPR027417">
    <property type="entry name" value="P-loop_NTPase"/>
</dbReference>
<evidence type="ECO:0000256" key="5">
    <source>
        <dbReference type="SAM" id="MobiDB-lite"/>
    </source>
</evidence>
<evidence type="ECO:0000256" key="2">
    <source>
        <dbReference type="ARBA" id="ARBA00022692"/>
    </source>
</evidence>
<keyword evidence="2 6" id="KW-0812">Transmembrane</keyword>
<proteinExistence type="predicted"/>
<evidence type="ECO:0000256" key="6">
    <source>
        <dbReference type="SAM" id="Phobius"/>
    </source>
</evidence>
<dbReference type="PANTHER" id="PTHR43394">
    <property type="entry name" value="ATP-DEPENDENT PERMEASE MDL1, MITOCHONDRIAL"/>
    <property type="match status" value="1"/>
</dbReference>
<feature type="transmembrane region" description="Helical" evidence="6">
    <location>
        <begin position="146"/>
        <end position="165"/>
    </location>
</feature>
<dbReference type="GO" id="GO:0015421">
    <property type="term" value="F:ABC-type oligopeptide transporter activity"/>
    <property type="evidence" value="ECO:0007669"/>
    <property type="project" value="TreeGrafter"/>
</dbReference>
<dbReference type="InterPro" id="IPR039421">
    <property type="entry name" value="Type_1_exporter"/>
</dbReference>
<evidence type="ECO:0000259" key="8">
    <source>
        <dbReference type="PROSITE" id="PS50929"/>
    </source>
</evidence>
<dbReference type="Pfam" id="PF00664">
    <property type="entry name" value="ABC_membrane"/>
    <property type="match status" value="1"/>
</dbReference>
<evidence type="ECO:0000256" key="3">
    <source>
        <dbReference type="ARBA" id="ARBA00022989"/>
    </source>
</evidence>